<reference evidence="1" key="1">
    <citation type="submission" date="2023-04" db="EMBL/GenBank/DDBJ databases">
        <title>Ambrosiozyma monospora NBRC 1965.</title>
        <authorList>
            <person name="Ichikawa N."/>
            <person name="Sato H."/>
            <person name="Tonouchi N."/>
        </authorList>
    </citation>
    <scope>NUCLEOTIDE SEQUENCE</scope>
    <source>
        <strain evidence="1">NBRC 1965</strain>
    </source>
</reference>
<proteinExistence type="predicted"/>
<protein>
    <submittedName>
        <fullName evidence="1">Unnamed protein product</fullName>
    </submittedName>
</protein>
<organism evidence="1 2">
    <name type="scientific">Ambrosiozyma monospora</name>
    <name type="common">Yeast</name>
    <name type="synonym">Endomycopsis monosporus</name>
    <dbReference type="NCBI Taxonomy" id="43982"/>
    <lineage>
        <taxon>Eukaryota</taxon>
        <taxon>Fungi</taxon>
        <taxon>Dikarya</taxon>
        <taxon>Ascomycota</taxon>
        <taxon>Saccharomycotina</taxon>
        <taxon>Pichiomycetes</taxon>
        <taxon>Pichiales</taxon>
        <taxon>Pichiaceae</taxon>
        <taxon>Ambrosiozyma</taxon>
    </lineage>
</organism>
<accession>A0A9W7DJI6</accession>
<keyword evidence="2" id="KW-1185">Reference proteome</keyword>
<dbReference type="Proteomes" id="UP001165063">
    <property type="component" value="Unassembled WGS sequence"/>
</dbReference>
<evidence type="ECO:0000313" key="2">
    <source>
        <dbReference type="Proteomes" id="UP001165063"/>
    </source>
</evidence>
<comment type="caution">
    <text evidence="1">The sequence shown here is derived from an EMBL/GenBank/DDBJ whole genome shotgun (WGS) entry which is preliminary data.</text>
</comment>
<dbReference type="AlphaFoldDB" id="A0A9W7DJI6"/>
<name>A0A9W7DJI6_AMBMO</name>
<gene>
    <name evidence="1" type="ORF">Amon01_000835000</name>
</gene>
<sequence>MHEISQVVMDILKKLDINAPTQSLWGLPLGQIPSRLYEYSEQELMEFYWEKPYYQWVDLVVFWCLNNPGAPYTGELMKYVRREFINLPEGCIYHFTNVARDTDTSFLCFKQKPTFDPLVEPSLVIGHNSFQASPGPFPNLEDYNLFRNYLISNYFIEYALPIMFPFDHRDEHGKLIDRHISTSPLRTMDIFNEEIENATDPTELFKLFHSCMHEVSDHELGVLHEISNMVENSCSETFVFEFFQFARLLPFLIKGKYNKQKKWKALKFDSVFETTLNCWWSSIIKQSSEATERQCTESTKQQACCSRFG</sequence>
<evidence type="ECO:0000313" key="1">
    <source>
        <dbReference type="EMBL" id="GMG56283.1"/>
    </source>
</evidence>
<dbReference type="EMBL" id="BSXU01007167">
    <property type="protein sequence ID" value="GMG56283.1"/>
    <property type="molecule type" value="Genomic_DNA"/>
</dbReference>